<protein>
    <submittedName>
        <fullName evidence="1">Protein CBG17055</fullName>
    </submittedName>
</protein>
<keyword evidence="2" id="KW-1185">Reference proteome</keyword>
<name>A8XQC2_CAEBR</name>
<dbReference type="Proteomes" id="UP000008549">
    <property type="component" value="Unassembled WGS sequence"/>
</dbReference>
<dbReference type="GeneID" id="8574085"/>
<evidence type="ECO:0000313" key="1">
    <source>
        <dbReference type="EMBL" id="CAP34840.1"/>
    </source>
</evidence>
<dbReference type="KEGG" id="cbr:CBG_17055"/>
<dbReference type="EMBL" id="HE601138">
    <property type="protein sequence ID" value="CAP34840.1"/>
    <property type="molecule type" value="Genomic_DNA"/>
</dbReference>
<dbReference type="AlphaFoldDB" id="A8XQC2"/>
<proteinExistence type="predicted"/>
<dbReference type="HOGENOM" id="CLU_2388180_0_0_1"/>
<reference evidence="1 2" key="2">
    <citation type="journal article" date="2011" name="PLoS Genet.">
        <title>Caenorhabditis briggsae recombinant inbred line genotypes reveal inter-strain incompatibility and the evolution of recombination.</title>
        <authorList>
            <person name="Ross J.A."/>
            <person name="Koboldt D.C."/>
            <person name="Staisch J.E."/>
            <person name="Chamberlin H.M."/>
            <person name="Gupta B.P."/>
            <person name="Miller R.D."/>
            <person name="Baird S.E."/>
            <person name="Haag E.S."/>
        </authorList>
    </citation>
    <scope>NUCLEOTIDE SEQUENCE [LARGE SCALE GENOMIC DNA]</scope>
    <source>
        <strain evidence="1 2">AF16</strain>
    </source>
</reference>
<evidence type="ECO:0000313" key="2">
    <source>
        <dbReference type="Proteomes" id="UP000008549"/>
    </source>
</evidence>
<organism evidence="1 2">
    <name type="scientific">Caenorhabditis briggsae</name>
    <dbReference type="NCBI Taxonomy" id="6238"/>
    <lineage>
        <taxon>Eukaryota</taxon>
        <taxon>Metazoa</taxon>
        <taxon>Ecdysozoa</taxon>
        <taxon>Nematoda</taxon>
        <taxon>Chromadorea</taxon>
        <taxon>Rhabditida</taxon>
        <taxon>Rhabditina</taxon>
        <taxon>Rhabditomorpha</taxon>
        <taxon>Rhabditoidea</taxon>
        <taxon>Rhabditidae</taxon>
        <taxon>Peloderinae</taxon>
        <taxon>Caenorhabditis</taxon>
    </lineage>
</organism>
<gene>
    <name evidence="1" type="ORF">CBG17055</name>
    <name evidence="1" type="ORF">CBG_17055</name>
</gene>
<dbReference type="InParanoid" id="A8XQC2"/>
<accession>A8XQC2</accession>
<sequence length="94" mass="11350">MKRRQVHENEAAPYGDRAQLYALYQLFQNEPNIEDVDLGDFEKTQKISKNHREEEKKHKFKKNFEKKKIREMCPPSTYSRQHLYSPANHTFPQL</sequence>
<reference evidence="1 2" key="1">
    <citation type="journal article" date="2003" name="PLoS Biol.">
        <title>The genome sequence of Caenorhabditis briggsae: a platform for comparative genomics.</title>
        <authorList>
            <person name="Stein L.D."/>
            <person name="Bao Z."/>
            <person name="Blasiar D."/>
            <person name="Blumenthal T."/>
            <person name="Brent M.R."/>
            <person name="Chen N."/>
            <person name="Chinwalla A."/>
            <person name="Clarke L."/>
            <person name="Clee C."/>
            <person name="Coghlan A."/>
            <person name="Coulson A."/>
            <person name="D'Eustachio P."/>
            <person name="Fitch D.H."/>
            <person name="Fulton L.A."/>
            <person name="Fulton R.E."/>
            <person name="Griffiths-Jones S."/>
            <person name="Harris T.W."/>
            <person name="Hillier L.W."/>
            <person name="Kamath R."/>
            <person name="Kuwabara P.E."/>
            <person name="Mardis E.R."/>
            <person name="Marra M.A."/>
            <person name="Miner T.L."/>
            <person name="Minx P."/>
            <person name="Mullikin J.C."/>
            <person name="Plumb R.W."/>
            <person name="Rogers J."/>
            <person name="Schein J.E."/>
            <person name="Sohrmann M."/>
            <person name="Spieth J."/>
            <person name="Stajich J.E."/>
            <person name="Wei C."/>
            <person name="Willey D."/>
            <person name="Wilson R.K."/>
            <person name="Durbin R."/>
            <person name="Waterston R.H."/>
        </authorList>
    </citation>
    <scope>NUCLEOTIDE SEQUENCE [LARGE SCALE GENOMIC DNA]</scope>
    <source>
        <strain evidence="1 2">AF16</strain>
    </source>
</reference>
<dbReference type="RefSeq" id="XP_002632087.1">
    <property type="nucleotide sequence ID" value="XM_002632041.1"/>
</dbReference>
<dbReference type="CTD" id="8574085"/>